<proteinExistence type="predicted"/>
<dbReference type="InterPro" id="IPR010982">
    <property type="entry name" value="Lambda_DNA-bd_dom_sf"/>
</dbReference>
<dbReference type="PANTHER" id="PTHR46797">
    <property type="entry name" value="HTH-TYPE TRANSCRIPTIONAL REGULATOR"/>
    <property type="match status" value="1"/>
</dbReference>
<dbReference type="SMART" id="SM00530">
    <property type="entry name" value="HTH_XRE"/>
    <property type="match status" value="1"/>
</dbReference>
<evidence type="ECO:0000259" key="4">
    <source>
        <dbReference type="PROSITE" id="PS50943"/>
    </source>
</evidence>
<keyword evidence="3" id="KW-0804">Transcription</keyword>
<evidence type="ECO:0000313" key="6">
    <source>
        <dbReference type="Proteomes" id="UP000266305"/>
    </source>
</evidence>
<dbReference type="Pfam" id="PF09856">
    <property type="entry name" value="ScfRs"/>
    <property type="match status" value="1"/>
</dbReference>
<comment type="caution">
    <text evidence="5">The sequence shown here is derived from an EMBL/GenBank/DDBJ whole genome shotgun (WGS) entry which is preliminary data.</text>
</comment>
<dbReference type="InterPro" id="IPR018653">
    <property type="entry name" value="ScfR_C"/>
</dbReference>
<organism evidence="5 6">
    <name type="scientific">Cereibacter sphaeroides</name>
    <name type="common">Rhodobacter sphaeroides</name>
    <dbReference type="NCBI Taxonomy" id="1063"/>
    <lineage>
        <taxon>Bacteria</taxon>
        <taxon>Pseudomonadati</taxon>
        <taxon>Pseudomonadota</taxon>
        <taxon>Alphaproteobacteria</taxon>
        <taxon>Rhodobacterales</taxon>
        <taxon>Paracoccaceae</taxon>
        <taxon>Cereibacter</taxon>
    </lineage>
</organism>
<dbReference type="Pfam" id="PF01381">
    <property type="entry name" value="HTH_3"/>
    <property type="match status" value="1"/>
</dbReference>
<dbReference type="Proteomes" id="UP000266305">
    <property type="component" value="Unassembled WGS sequence"/>
</dbReference>
<gene>
    <name evidence="5" type="ORF">D1114_07500</name>
</gene>
<dbReference type="AlphaFoldDB" id="A0AAX1UN04"/>
<dbReference type="RefSeq" id="WP_118999750.1">
    <property type="nucleotide sequence ID" value="NZ_QWGP01000005.1"/>
</dbReference>
<dbReference type="SUPFAM" id="SSF47413">
    <property type="entry name" value="lambda repressor-like DNA-binding domains"/>
    <property type="match status" value="1"/>
</dbReference>
<keyword evidence="2" id="KW-0238">DNA-binding</keyword>
<keyword evidence="1" id="KW-0805">Transcription regulation</keyword>
<reference evidence="5 6" key="1">
    <citation type="submission" date="2018-08" db="EMBL/GenBank/DDBJ databases">
        <title>Draft genome sequence of Rhodobacter sphaeroides FY.</title>
        <authorList>
            <person name="Rayyan A."/>
            <person name="Meyer T.E."/>
            <person name="Kyndt J.A."/>
        </authorList>
    </citation>
    <scope>NUCLEOTIDE SEQUENCE [LARGE SCALE GENOMIC DNA]</scope>
    <source>
        <strain evidence="5 6">FY</strain>
    </source>
</reference>
<evidence type="ECO:0000313" key="5">
    <source>
        <dbReference type="EMBL" id="RHZ96543.1"/>
    </source>
</evidence>
<evidence type="ECO:0000256" key="3">
    <source>
        <dbReference type="ARBA" id="ARBA00023163"/>
    </source>
</evidence>
<feature type="domain" description="HTH cro/C1-type" evidence="4">
    <location>
        <begin position="11"/>
        <end position="65"/>
    </location>
</feature>
<name>A0AAX1UN04_CERSP</name>
<evidence type="ECO:0000256" key="1">
    <source>
        <dbReference type="ARBA" id="ARBA00023015"/>
    </source>
</evidence>
<dbReference type="GO" id="GO:0003677">
    <property type="term" value="F:DNA binding"/>
    <property type="evidence" value="ECO:0007669"/>
    <property type="project" value="UniProtKB-KW"/>
</dbReference>
<accession>A0AAX1UN04</accession>
<dbReference type="PROSITE" id="PS50943">
    <property type="entry name" value="HTH_CROC1"/>
    <property type="match status" value="1"/>
</dbReference>
<dbReference type="GO" id="GO:0003700">
    <property type="term" value="F:DNA-binding transcription factor activity"/>
    <property type="evidence" value="ECO:0007669"/>
    <property type="project" value="TreeGrafter"/>
</dbReference>
<sequence>MPMTALTGSRVRERRLQLGLRQADLARAAGISASYLNLIEHNRRRIGDEVLARLARALKVEAQTLSAGAEGVLVEDLRAAAASAGDDQPELDRVEDFVGRFPGWARMLAAQHRRMGLLERTVNALNDRLTHDTHLSQALHEVLSAVSAVRSTAAILAETEDIEPDWRARFHANIHADSERLAVGAEALVAYLDAASEDEEQGVVAPQEEVEGWLAARDWHLAELEEPGGRTRLEAEIEGLASAAGRAMARDWVLRAEADARAMPLDPFRAALRAEGDPVLVARRFGVGVLAAFRRIATLPGAIAGLVICDGSGTLVFRKPPEGFLLPRFGAACPLWPLFEALAHPMRPVEAVVEPAARTRRRFRARAFCEPHHPQGFAGPELREAGMLIEPAVPDPALVPRAVGTSCRICPRAGCPARREPSILLEGS</sequence>
<protein>
    <submittedName>
        <fullName evidence="5">Helix-turn-helix domain-containing protein</fullName>
    </submittedName>
</protein>
<dbReference type="Gene3D" id="1.10.260.40">
    <property type="entry name" value="lambda repressor-like DNA-binding domains"/>
    <property type="match status" value="1"/>
</dbReference>
<dbReference type="InterPro" id="IPR050807">
    <property type="entry name" value="TransReg_Diox_bact_type"/>
</dbReference>
<dbReference type="GO" id="GO:0005829">
    <property type="term" value="C:cytosol"/>
    <property type="evidence" value="ECO:0007669"/>
    <property type="project" value="TreeGrafter"/>
</dbReference>
<dbReference type="CDD" id="cd00093">
    <property type="entry name" value="HTH_XRE"/>
    <property type="match status" value="1"/>
</dbReference>
<dbReference type="InterPro" id="IPR001387">
    <property type="entry name" value="Cro/C1-type_HTH"/>
</dbReference>
<dbReference type="EMBL" id="QWGP01000005">
    <property type="protein sequence ID" value="RHZ96543.1"/>
    <property type="molecule type" value="Genomic_DNA"/>
</dbReference>
<evidence type="ECO:0000256" key="2">
    <source>
        <dbReference type="ARBA" id="ARBA00023125"/>
    </source>
</evidence>
<dbReference type="PANTHER" id="PTHR46797:SF23">
    <property type="entry name" value="HTH-TYPE TRANSCRIPTIONAL REGULATOR SUTR"/>
    <property type="match status" value="1"/>
</dbReference>